<dbReference type="EMBL" id="JABSND010000063">
    <property type="protein sequence ID" value="KAI6299787.1"/>
    <property type="molecule type" value="Genomic_DNA"/>
</dbReference>
<protein>
    <recommendedName>
        <fullName evidence="4">Thioester reductase (TE) domain-containing protein</fullName>
    </recommendedName>
</protein>
<accession>A0ABQ8NNR2</accession>
<feature type="region of interest" description="Disordered" evidence="1">
    <location>
        <begin position="1"/>
        <end position="28"/>
    </location>
</feature>
<gene>
    <name evidence="2" type="ORF">MCOR33_004377</name>
</gene>
<organism evidence="2 3">
    <name type="scientific">Pyricularia grisea</name>
    <name type="common">Crabgrass-specific blast fungus</name>
    <name type="synonym">Magnaporthe grisea</name>
    <dbReference type="NCBI Taxonomy" id="148305"/>
    <lineage>
        <taxon>Eukaryota</taxon>
        <taxon>Fungi</taxon>
        <taxon>Dikarya</taxon>
        <taxon>Ascomycota</taxon>
        <taxon>Pezizomycotina</taxon>
        <taxon>Sordariomycetes</taxon>
        <taxon>Sordariomycetidae</taxon>
        <taxon>Magnaporthales</taxon>
        <taxon>Pyriculariaceae</taxon>
        <taxon>Pyricularia</taxon>
    </lineage>
</organism>
<proteinExistence type="predicted"/>
<evidence type="ECO:0000313" key="3">
    <source>
        <dbReference type="Proteomes" id="UP001059893"/>
    </source>
</evidence>
<evidence type="ECO:0008006" key="4">
    <source>
        <dbReference type="Google" id="ProtNLM"/>
    </source>
</evidence>
<evidence type="ECO:0000256" key="1">
    <source>
        <dbReference type="SAM" id="MobiDB-lite"/>
    </source>
</evidence>
<sequence length="99" mass="10335">MVAPTISAARQVRRNPPAGPSGSPAPPAFLLRLQRPAEQLGLAVSIYRPTSIVRGVGTHANLAAVLHAADADSSSSAPDAVPCDLWKELLRFSAQAARQ</sequence>
<feature type="compositionally biased region" description="Pro residues" evidence="1">
    <location>
        <begin position="17"/>
        <end position="27"/>
    </location>
</feature>
<keyword evidence="3" id="KW-1185">Reference proteome</keyword>
<comment type="caution">
    <text evidence="2">The sequence shown here is derived from an EMBL/GenBank/DDBJ whole genome shotgun (WGS) entry which is preliminary data.</text>
</comment>
<name>A0ABQ8NNR2_PYRGI</name>
<reference evidence="2" key="1">
    <citation type="submission" date="2021-01" db="EMBL/GenBank/DDBJ databases">
        <title>Deciphering the adaptive evolutionary patterns associated with biogeogrpahic diversity in the finger millet blast pathogen Magnaporthe oryzae in Eastern Africa.</title>
        <authorList>
            <person name="Onyema G."/>
            <person name="Shittu T.A."/>
            <person name="Dodsworth S."/>
            <person name="Devilliers S."/>
            <person name="Muthumeenakshi S."/>
            <person name="Sreenivasaprasad S."/>
        </authorList>
    </citation>
    <scope>NUCLEOTIDE SEQUENCE</scope>
    <source>
        <strain evidence="2">D15/s37</strain>
    </source>
</reference>
<dbReference type="Proteomes" id="UP001059893">
    <property type="component" value="Unassembled WGS sequence"/>
</dbReference>
<evidence type="ECO:0000313" key="2">
    <source>
        <dbReference type="EMBL" id="KAI6299787.1"/>
    </source>
</evidence>